<evidence type="ECO:0000256" key="5">
    <source>
        <dbReference type="ARBA" id="ARBA00022801"/>
    </source>
</evidence>
<name>G5JCT1_CROWT</name>
<evidence type="ECO:0000256" key="6">
    <source>
        <dbReference type="ARBA" id="ARBA00047512"/>
    </source>
</evidence>
<feature type="domain" description="GP-PDE" evidence="7">
    <location>
        <begin position="2"/>
        <end position="301"/>
    </location>
</feature>
<evidence type="ECO:0000313" key="8">
    <source>
        <dbReference type="EMBL" id="EHJ10014.1"/>
    </source>
</evidence>
<dbReference type="GO" id="GO:0042597">
    <property type="term" value="C:periplasmic space"/>
    <property type="evidence" value="ECO:0007669"/>
    <property type="project" value="TreeGrafter"/>
</dbReference>
<dbReference type="PANTHER" id="PTHR43620">
    <property type="entry name" value="GLYCEROPHOSPHORYL DIESTER PHOSPHODIESTERASE"/>
    <property type="match status" value="1"/>
</dbReference>
<dbReference type="GO" id="GO:0006629">
    <property type="term" value="P:lipid metabolic process"/>
    <property type="evidence" value="ECO:0007669"/>
    <property type="project" value="InterPro"/>
</dbReference>
<evidence type="ECO:0000256" key="4">
    <source>
        <dbReference type="ARBA" id="ARBA00022798"/>
    </source>
</evidence>
<proteinExistence type="inferred from homology"/>
<protein>
    <recommendedName>
        <fullName evidence="2">glycerophosphodiester phosphodiesterase</fullName>
        <ecNumber evidence="2">3.1.4.46</ecNumber>
    </recommendedName>
</protein>
<gene>
    <name evidence="8" type="ORF">CWATWH0003_5231</name>
</gene>
<sequence length="384" mass="43944">MPLIIAHRGASAFRPEHTLEAYELAIDLGADFIEPDLVVSRDRVLVARHENELSETTNVAEIDDFFERKTTKIIDGNSVTGWFAEDFTLAELKTLRVKERIPNIRPNNKQFDGLFEIPTFKEIIDLVKNKSKKIGRNIGIYPETKHPTFFDKEGRFFTGIENDKLINICLGELLINTLIAENFINPDYIFIQSFEFENLIKLKTKILPKFCLNIPLIQLYGSTILPAKNSFQYPYDIIYNHRKGVDMLEIYGGLIDSYKNSLSDKIIGYGNLNNLESLQYISETYADGIGVWKNSILPRTSIDKNSKISTKLTGEITSFVENAHQAGLLVHCYTLRPEEEYLTLNTDEKVQTMREEIEQLMKIGVDGFFCDDPATCLQQVTINY</sequence>
<evidence type="ECO:0000256" key="3">
    <source>
        <dbReference type="ARBA" id="ARBA00022729"/>
    </source>
</evidence>
<dbReference type="Pfam" id="PF03009">
    <property type="entry name" value="GDPD"/>
    <property type="match status" value="2"/>
</dbReference>
<evidence type="ECO:0000256" key="2">
    <source>
        <dbReference type="ARBA" id="ARBA00012247"/>
    </source>
</evidence>
<dbReference type="PANTHER" id="PTHR43620:SF7">
    <property type="entry name" value="GLYCEROPHOSPHODIESTER PHOSPHODIESTERASE GDPD5-RELATED"/>
    <property type="match status" value="1"/>
</dbReference>
<comment type="similarity">
    <text evidence="1">Belongs to the glycerophosphoryl diester phosphodiesterase family.</text>
</comment>
<dbReference type="InterPro" id="IPR030395">
    <property type="entry name" value="GP_PDE_dom"/>
</dbReference>
<keyword evidence="5 8" id="KW-0378">Hydrolase</keyword>
<dbReference type="PROSITE" id="PS51704">
    <property type="entry name" value="GP_PDE"/>
    <property type="match status" value="1"/>
</dbReference>
<evidence type="ECO:0000256" key="1">
    <source>
        <dbReference type="ARBA" id="ARBA00007277"/>
    </source>
</evidence>
<dbReference type="AlphaFoldDB" id="G5JCT1"/>
<dbReference type="EC" id="3.1.4.46" evidence="2"/>
<dbReference type="GO" id="GO:0006071">
    <property type="term" value="P:glycerol metabolic process"/>
    <property type="evidence" value="ECO:0007669"/>
    <property type="project" value="UniProtKB-KW"/>
</dbReference>
<dbReference type="Gene3D" id="3.20.20.190">
    <property type="entry name" value="Phosphatidylinositol (PI) phosphodiesterase"/>
    <property type="match status" value="1"/>
</dbReference>
<organism evidence="8 9">
    <name type="scientific">Crocosphaera watsonii WH 0003</name>
    <dbReference type="NCBI Taxonomy" id="423471"/>
    <lineage>
        <taxon>Bacteria</taxon>
        <taxon>Bacillati</taxon>
        <taxon>Cyanobacteriota</taxon>
        <taxon>Cyanophyceae</taxon>
        <taxon>Oscillatoriophycideae</taxon>
        <taxon>Chroococcales</taxon>
        <taxon>Aphanothecaceae</taxon>
        <taxon>Crocosphaera</taxon>
    </lineage>
</organism>
<accession>G5JCT1</accession>
<dbReference type="PATRIC" id="fig|423471.3.peg.4888"/>
<evidence type="ECO:0000259" key="7">
    <source>
        <dbReference type="PROSITE" id="PS51704"/>
    </source>
</evidence>
<comment type="catalytic activity">
    <reaction evidence="6">
        <text>a sn-glycero-3-phosphodiester + H2O = an alcohol + sn-glycerol 3-phosphate + H(+)</text>
        <dbReference type="Rhea" id="RHEA:12969"/>
        <dbReference type="ChEBI" id="CHEBI:15377"/>
        <dbReference type="ChEBI" id="CHEBI:15378"/>
        <dbReference type="ChEBI" id="CHEBI:30879"/>
        <dbReference type="ChEBI" id="CHEBI:57597"/>
        <dbReference type="ChEBI" id="CHEBI:83408"/>
        <dbReference type="EC" id="3.1.4.46"/>
    </reaction>
</comment>
<dbReference type="RefSeq" id="WP_007313006.1">
    <property type="nucleotide sequence ID" value="NZ_AESD01000805.1"/>
</dbReference>
<dbReference type="EMBL" id="AESD01000805">
    <property type="protein sequence ID" value="EHJ10014.1"/>
    <property type="molecule type" value="Genomic_DNA"/>
</dbReference>
<comment type="caution">
    <text evidence="8">The sequence shown here is derived from an EMBL/GenBank/DDBJ whole genome shotgun (WGS) entry which is preliminary data.</text>
</comment>
<dbReference type="InterPro" id="IPR017946">
    <property type="entry name" value="PLC-like_Pdiesterase_TIM-brl"/>
</dbReference>
<dbReference type="SUPFAM" id="SSF51695">
    <property type="entry name" value="PLC-like phosphodiesterases"/>
    <property type="match status" value="1"/>
</dbReference>
<dbReference type="GO" id="GO:0008889">
    <property type="term" value="F:glycerophosphodiester phosphodiesterase activity"/>
    <property type="evidence" value="ECO:0007669"/>
    <property type="project" value="UniProtKB-EC"/>
</dbReference>
<keyword evidence="4" id="KW-0319">Glycerol metabolism</keyword>
<evidence type="ECO:0000313" key="9">
    <source>
        <dbReference type="Proteomes" id="UP000003477"/>
    </source>
</evidence>
<keyword evidence="3" id="KW-0732">Signal</keyword>
<reference evidence="8 9" key="1">
    <citation type="journal article" date="2011" name="Front. Microbiol.">
        <title>Two Strains of Crocosphaera watsonii with Highly Conserved Genomes are Distinguished by Strain-Specific Features.</title>
        <authorList>
            <person name="Bench S.R."/>
            <person name="Ilikchyan I.N."/>
            <person name="Tripp H.J."/>
            <person name="Zehr J.P."/>
        </authorList>
    </citation>
    <scope>NUCLEOTIDE SEQUENCE [LARGE SCALE GENOMIC DNA]</scope>
    <source>
        <strain evidence="8 9">WH 0003</strain>
    </source>
</reference>
<dbReference type="Proteomes" id="UP000003477">
    <property type="component" value="Unassembled WGS sequence"/>
</dbReference>
<dbReference type="GeneID" id="88768555"/>